<evidence type="ECO:0000256" key="2">
    <source>
        <dbReference type="ARBA" id="ARBA00022448"/>
    </source>
</evidence>
<keyword evidence="6" id="KW-0472">Membrane</keyword>
<dbReference type="InterPro" id="IPR039426">
    <property type="entry name" value="TonB-dep_rcpt-like"/>
</dbReference>
<dbReference type="Gene3D" id="2.40.170.20">
    <property type="entry name" value="TonB-dependent receptor, beta-barrel domain"/>
    <property type="match status" value="1"/>
</dbReference>
<feature type="domain" description="TonB-dependent receptor-like beta-barrel" evidence="8">
    <location>
        <begin position="44"/>
        <end position="444"/>
    </location>
</feature>
<dbReference type="GO" id="GO:0009279">
    <property type="term" value="C:cell outer membrane"/>
    <property type="evidence" value="ECO:0007669"/>
    <property type="project" value="UniProtKB-SubCell"/>
</dbReference>
<keyword evidence="3" id="KW-1134">Transmembrane beta strand</keyword>
<evidence type="ECO:0000313" key="9">
    <source>
        <dbReference type="EMBL" id="CAA9536366.1"/>
    </source>
</evidence>
<dbReference type="SUPFAM" id="SSF56935">
    <property type="entry name" value="Porins"/>
    <property type="match status" value="1"/>
</dbReference>
<evidence type="ECO:0000256" key="4">
    <source>
        <dbReference type="ARBA" id="ARBA00022692"/>
    </source>
</evidence>
<sequence length="475" mass="52149">GGFVLSREARAAAVASGDPDIADLAELRGKLPNSAQRTWEAAGGLALVRDNGSFGVSLARYDSLYGIPIRYALTPGGEAEAVRLDVRQWRGDLRGEIDIASGFAERLLIRGGYADYRHDELEESGEIGTSFFNDGGEMRVELAQRRQGAWGGTIGAQYLFRDFRAEGEEKFVPPTRTRQASLFTLQTFDFDPLVVEGGLRVERANVDADADEDLGTDTFRRRFTAVSGSLGAGFKLGERLRVGLNLTRVERAPSAEELYSNGPHAGTQSFEIGDPTFRKERSTGAELTLRGNGEGYSFDASAYYNRYSNFIYQRQTGEVEDDLPVFLYQQGRATQRGFEVEGRARLVRRGTAGLWLTGLADYTRINIRDSGPAPLVPPLRFIGGVEYVAEALTGGVEVERSTRQNRNAPGETETPGFTLVNASLAFRPFGPDGFVTFNLSANNIFDVEARRHSSLLKDFAPLSGRDIRVGAHVRF</sequence>
<dbReference type="InterPro" id="IPR036942">
    <property type="entry name" value="Beta-barrel_TonB_sf"/>
</dbReference>
<evidence type="ECO:0000259" key="8">
    <source>
        <dbReference type="Pfam" id="PF00593"/>
    </source>
</evidence>
<dbReference type="InterPro" id="IPR000531">
    <property type="entry name" value="Beta-barrel_TonB"/>
</dbReference>
<evidence type="ECO:0000256" key="7">
    <source>
        <dbReference type="ARBA" id="ARBA00023237"/>
    </source>
</evidence>
<feature type="non-terminal residue" evidence="9">
    <location>
        <position position="1"/>
    </location>
</feature>
<reference evidence="9" key="1">
    <citation type="submission" date="2020-02" db="EMBL/GenBank/DDBJ databases">
        <authorList>
            <person name="Meier V. D."/>
        </authorList>
    </citation>
    <scope>NUCLEOTIDE SEQUENCE</scope>
    <source>
        <strain evidence="9">AVDCRST_MAG91</strain>
    </source>
</reference>
<organism evidence="9">
    <name type="scientific">uncultured Sphingomonadaceae bacterium</name>
    <dbReference type="NCBI Taxonomy" id="169976"/>
    <lineage>
        <taxon>Bacteria</taxon>
        <taxon>Pseudomonadati</taxon>
        <taxon>Pseudomonadota</taxon>
        <taxon>Alphaproteobacteria</taxon>
        <taxon>Sphingomonadales</taxon>
        <taxon>Sphingomonadaceae</taxon>
        <taxon>environmental samples</taxon>
    </lineage>
</organism>
<dbReference type="PANTHER" id="PTHR30069">
    <property type="entry name" value="TONB-DEPENDENT OUTER MEMBRANE RECEPTOR"/>
    <property type="match status" value="1"/>
</dbReference>
<comment type="subcellular location">
    <subcellularLocation>
        <location evidence="1">Cell outer membrane</location>
        <topology evidence="1">Multi-pass membrane protein</topology>
    </subcellularLocation>
</comment>
<evidence type="ECO:0000256" key="6">
    <source>
        <dbReference type="ARBA" id="ARBA00023136"/>
    </source>
</evidence>
<keyword evidence="2" id="KW-0813">Transport</keyword>
<keyword evidence="9" id="KW-0675">Receptor</keyword>
<protein>
    <submittedName>
        <fullName evidence="9">Zinc-regulated outer membrane receptor</fullName>
    </submittedName>
</protein>
<name>A0A6J4U1H1_9SPHN</name>
<keyword evidence="7" id="KW-0998">Cell outer membrane</keyword>
<dbReference type="GO" id="GO:0044718">
    <property type="term" value="P:siderophore transmembrane transport"/>
    <property type="evidence" value="ECO:0007669"/>
    <property type="project" value="TreeGrafter"/>
</dbReference>
<proteinExistence type="predicted"/>
<keyword evidence="4" id="KW-0812">Transmembrane</keyword>
<dbReference type="EMBL" id="CADCVX010000593">
    <property type="protein sequence ID" value="CAA9536366.1"/>
    <property type="molecule type" value="Genomic_DNA"/>
</dbReference>
<dbReference type="AlphaFoldDB" id="A0A6J4U1H1"/>
<evidence type="ECO:0000256" key="5">
    <source>
        <dbReference type="ARBA" id="ARBA00023077"/>
    </source>
</evidence>
<dbReference type="PANTHER" id="PTHR30069:SF40">
    <property type="entry name" value="TONB-DEPENDENT RECEPTOR NMB0964-RELATED"/>
    <property type="match status" value="1"/>
</dbReference>
<accession>A0A6J4U1H1</accession>
<evidence type="ECO:0000256" key="1">
    <source>
        <dbReference type="ARBA" id="ARBA00004571"/>
    </source>
</evidence>
<dbReference type="Pfam" id="PF00593">
    <property type="entry name" value="TonB_dep_Rec_b-barrel"/>
    <property type="match status" value="1"/>
</dbReference>
<dbReference type="GO" id="GO:0015344">
    <property type="term" value="F:siderophore uptake transmembrane transporter activity"/>
    <property type="evidence" value="ECO:0007669"/>
    <property type="project" value="TreeGrafter"/>
</dbReference>
<evidence type="ECO:0000256" key="3">
    <source>
        <dbReference type="ARBA" id="ARBA00022452"/>
    </source>
</evidence>
<keyword evidence="5" id="KW-0798">TonB box</keyword>
<gene>
    <name evidence="9" type="ORF">AVDCRST_MAG91-3414</name>
</gene>